<keyword evidence="1" id="KW-0812">Transmembrane</keyword>
<comment type="caution">
    <text evidence="2">The sequence shown here is derived from an EMBL/GenBank/DDBJ whole genome shotgun (WGS) entry which is preliminary data.</text>
</comment>
<evidence type="ECO:0000313" key="2">
    <source>
        <dbReference type="EMBL" id="GHI62394.1"/>
    </source>
</evidence>
<evidence type="ECO:0000313" key="3">
    <source>
        <dbReference type="Proteomes" id="UP000649259"/>
    </source>
</evidence>
<keyword evidence="3" id="KW-1185">Reference proteome</keyword>
<dbReference type="Proteomes" id="UP000649259">
    <property type="component" value="Unassembled WGS sequence"/>
</dbReference>
<name>A0ABQ3S2Q3_9ACTN</name>
<reference evidence="3" key="1">
    <citation type="submission" date="2023-07" db="EMBL/GenBank/DDBJ databases">
        <title>Whole genome shotgun sequence of Streptomyces cacaoi subsp. asoensis NBRC 13813.</title>
        <authorList>
            <person name="Komaki H."/>
            <person name="Tamura T."/>
        </authorList>
    </citation>
    <scope>NUCLEOTIDE SEQUENCE [LARGE SCALE GENOMIC DNA]</scope>
    <source>
        <strain evidence="3">NBRC 13813</strain>
    </source>
</reference>
<proteinExistence type="predicted"/>
<evidence type="ECO:0008006" key="4">
    <source>
        <dbReference type="Google" id="ProtNLM"/>
    </source>
</evidence>
<organism evidence="2 3">
    <name type="scientific">Streptomyces asoensis</name>
    <dbReference type="NCBI Taxonomy" id="249586"/>
    <lineage>
        <taxon>Bacteria</taxon>
        <taxon>Bacillati</taxon>
        <taxon>Actinomycetota</taxon>
        <taxon>Actinomycetes</taxon>
        <taxon>Kitasatosporales</taxon>
        <taxon>Streptomycetaceae</taxon>
        <taxon>Streptomyces</taxon>
    </lineage>
</organism>
<dbReference type="EMBL" id="BNEB01000003">
    <property type="protein sequence ID" value="GHI62394.1"/>
    <property type="molecule type" value="Genomic_DNA"/>
</dbReference>
<protein>
    <recommendedName>
        <fullName evidence="4">Integral membrane protein</fullName>
    </recommendedName>
</protein>
<feature type="transmembrane region" description="Helical" evidence="1">
    <location>
        <begin position="50"/>
        <end position="69"/>
    </location>
</feature>
<keyword evidence="1" id="KW-0472">Membrane</keyword>
<evidence type="ECO:0000256" key="1">
    <source>
        <dbReference type="SAM" id="Phobius"/>
    </source>
</evidence>
<accession>A0ABQ3S2Q3</accession>
<sequence>MSGMGQRTQAAGGCLAMALGWGAGLAVWSVDVRARFWRFEQSPDFSVLYAQLPLALLGGTAAGLALWAVSTRLASRLRR</sequence>
<gene>
    <name evidence="2" type="ORF">Saso_40440</name>
</gene>
<keyword evidence="1" id="KW-1133">Transmembrane helix</keyword>